<dbReference type="Gene3D" id="3.90.70.10">
    <property type="entry name" value="Cysteine proteinases"/>
    <property type="match status" value="1"/>
</dbReference>
<evidence type="ECO:0000313" key="3">
    <source>
        <dbReference type="Proteomes" id="UP001054889"/>
    </source>
</evidence>
<dbReference type="EMBL" id="BQKI01000002">
    <property type="protein sequence ID" value="GJM87912.1"/>
    <property type="molecule type" value="Genomic_DNA"/>
</dbReference>
<dbReference type="Proteomes" id="UP001054889">
    <property type="component" value="Unassembled WGS sequence"/>
</dbReference>
<dbReference type="InterPro" id="IPR038765">
    <property type="entry name" value="Papain-like_cys_pep_sf"/>
</dbReference>
<organism evidence="2 3">
    <name type="scientific">Eleusine coracana subsp. coracana</name>
    <dbReference type="NCBI Taxonomy" id="191504"/>
    <lineage>
        <taxon>Eukaryota</taxon>
        <taxon>Viridiplantae</taxon>
        <taxon>Streptophyta</taxon>
        <taxon>Embryophyta</taxon>
        <taxon>Tracheophyta</taxon>
        <taxon>Spermatophyta</taxon>
        <taxon>Magnoliopsida</taxon>
        <taxon>Liliopsida</taxon>
        <taxon>Poales</taxon>
        <taxon>Poaceae</taxon>
        <taxon>PACMAD clade</taxon>
        <taxon>Chloridoideae</taxon>
        <taxon>Cynodonteae</taxon>
        <taxon>Eleusininae</taxon>
        <taxon>Eleusine</taxon>
    </lineage>
</organism>
<protein>
    <submittedName>
        <fullName evidence="2">Uncharacterized protein</fullName>
    </submittedName>
</protein>
<reference evidence="2" key="2">
    <citation type="submission" date="2021-12" db="EMBL/GenBank/DDBJ databases">
        <title>Resequencing data analysis of finger millet.</title>
        <authorList>
            <person name="Hatakeyama M."/>
            <person name="Aluri S."/>
            <person name="Balachadran M.T."/>
            <person name="Sivarajan S.R."/>
            <person name="Poveda L."/>
            <person name="Shimizu-Inatsugi R."/>
            <person name="Schlapbach R."/>
            <person name="Sreeman S.M."/>
            <person name="Shimizu K.K."/>
        </authorList>
    </citation>
    <scope>NUCLEOTIDE SEQUENCE</scope>
</reference>
<proteinExistence type="predicted"/>
<keyword evidence="3" id="KW-1185">Reference proteome</keyword>
<comment type="caution">
    <text evidence="2">The sequence shown here is derived from an EMBL/GenBank/DDBJ whole genome shotgun (WGS) entry which is preliminary data.</text>
</comment>
<feature type="compositionally biased region" description="Basic and acidic residues" evidence="1">
    <location>
        <begin position="1"/>
        <end position="17"/>
    </location>
</feature>
<dbReference type="AlphaFoldDB" id="A0AAV5BR08"/>
<reference evidence="2" key="1">
    <citation type="journal article" date="2018" name="DNA Res.">
        <title>Multiple hybrid de novo genome assembly of finger millet, an orphan allotetraploid crop.</title>
        <authorList>
            <person name="Hatakeyama M."/>
            <person name="Aluri S."/>
            <person name="Balachadran M.T."/>
            <person name="Sivarajan S.R."/>
            <person name="Patrignani A."/>
            <person name="Gruter S."/>
            <person name="Poveda L."/>
            <person name="Shimizu-Inatsugi R."/>
            <person name="Baeten J."/>
            <person name="Francoijs K.J."/>
            <person name="Nataraja K.N."/>
            <person name="Reddy Y.A.N."/>
            <person name="Phadnis S."/>
            <person name="Ravikumar R.L."/>
            <person name="Schlapbach R."/>
            <person name="Sreeman S.M."/>
            <person name="Shimizu K.K."/>
        </authorList>
    </citation>
    <scope>NUCLEOTIDE SEQUENCE</scope>
</reference>
<evidence type="ECO:0000256" key="1">
    <source>
        <dbReference type="SAM" id="MobiDB-lite"/>
    </source>
</evidence>
<sequence>MQPERVDQSARPNRERAFGSVRSSLHRGPFLAFPSPVVLRDSIGGAAPCFRGGAGRRGCSSNGGVTVHPRPRDSARVKAALRCDCGINDDAVVLPPVPILFGGRLLAGNRFIGDLEFCIGDVKINNHEVLGRPMIQRGPNCVANAYAKIMEISKRMKAIIQDKDPSLVPEMCPDDLVQKYDELIGNEESNGIKKVVHMAQILKEQGIRSQDGRVLYKVSDVSTIKRSDHETIATNLAKGIPLHAGFLIGQNIGRLKYCQTYKPPLRSRFIQKRRKVKGHAVVLIGAGRRNGRWYYFFLNSWRRFCVRSDSNGRMLRYGVGKLMANGLYRNVIRLSRFKEPGNARSLHHQNGTRISAVNLRLLMSLD</sequence>
<accession>A0AAV5BR08</accession>
<name>A0AAV5BR08_ELECO</name>
<feature type="region of interest" description="Disordered" evidence="1">
    <location>
        <begin position="1"/>
        <end position="21"/>
    </location>
</feature>
<dbReference type="SUPFAM" id="SSF54001">
    <property type="entry name" value="Cysteine proteinases"/>
    <property type="match status" value="1"/>
</dbReference>
<evidence type="ECO:0000313" key="2">
    <source>
        <dbReference type="EMBL" id="GJM87912.1"/>
    </source>
</evidence>
<gene>
    <name evidence="2" type="primary">ga03918</name>
    <name evidence="2" type="ORF">PR202_ga03918</name>
</gene>